<protein>
    <recommendedName>
        <fullName evidence="8">SWIM-type domain-containing protein</fullName>
    </recommendedName>
</protein>
<dbReference type="SMART" id="SM00575">
    <property type="entry name" value="ZnF_PMZ"/>
    <property type="match status" value="1"/>
</dbReference>
<evidence type="ECO:0000256" key="2">
    <source>
        <dbReference type="ARBA" id="ARBA00022723"/>
    </source>
</evidence>
<sequence>MERMRKPSNYFHHLVTFWNNKIPAQSLTYSATKMGALGHIDELVFISDRHASIEAGISKVFLYATHTICCWHFVENIKKRFHRKDVAAIMDKAARAYNEFEYNRHMEELRNLHQNAYDYVIDVGPHKWSGVHYPERRYRVMTINAAECINSCLKFARQLPMLTLVEFIRNMLQRWFHDRYRATQTMHHQLTDASYLVLLKRVEKCGFLTVNPVDWNIFSIKRSGKQWTVDLARKTCTCNKFQMDNFPCSHALTAARERNMDLTTLCSNNYKRQTLIDAYSVPIIPVGHPSTWVVPSDIAQKVILNPNSRRQAGRPRVGRHVLSSKRTTTQSCRRCGQPGRNFRRCTNPPMINESPSKGVPDEYRRKCSICHSIGHNKQTCPNIDSNKE</sequence>
<dbReference type="GO" id="GO:0008270">
    <property type="term" value="F:zinc ion binding"/>
    <property type="evidence" value="ECO:0007669"/>
    <property type="project" value="UniProtKB-KW"/>
</dbReference>
<evidence type="ECO:0000313" key="9">
    <source>
        <dbReference type="EMBL" id="KAK2638590.1"/>
    </source>
</evidence>
<evidence type="ECO:0000256" key="7">
    <source>
        <dbReference type="PROSITE-ProRule" id="PRU00325"/>
    </source>
</evidence>
<evidence type="ECO:0000256" key="3">
    <source>
        <dbReference type="ARBA" id="ARBA00022771"/>
    </source>
</evidence>
<dbReference type="PANTHER" id="PTHR31973:SF195">
    <property type="entry name" value="MUDR FAMILY TRANSPOSASE"/>
    <property type="match status" value="1"/>
</dbReference>
<evidence type="ECO:0000256" key="4">
    <source>
        <dbReference type="ARBA" id="ARBA00022833"/>
    </source>
</evidence>
<dbReference type="PROSITE" id="PS50966">
    <property type="entry name" value="ZF_SWIM"/>
    <property type="match status" value="1"/>
</dbReference>
<dbReference type="InterPro" id="IPR006564">
    <property type="entry name" value="Znf_PMZ"/>
</dbReference>
<dbReference type="AlphaFoldDB" id="A0AAD9TN66"/>
<name>A0AAD9TN66_9ROSI</name>
<evidence type="ECO:0000256" key="1">
    <source>
        <dbReference type="ARBA" id="ARBA00022578"/>
    </source>
</evidence>
<gene>
    <name evidence="9" type="ORF">Ddye_026385</name>
</gene>
<keyword evidence="2" id="KW-0479">Metal-binding</keyword>
<dbReference type="Gene3D" id="4.10.60.10">
    <property type="entry name" value="Zinc finger, CCHC-type"/>
    <property type="match status" value="1"/>
</dbReference>
<evidence type="ECO:0000313" key="10">
    <source>
        <dbReference type="Proteomes" id="UP001280121"/>
    </source>
</evidence>
<dbReference type="PANTHER" id="PTHR31973">
    <property type="entry name" value="POLYPROTEIN, PUTATIVE-RELATED"/>
    <property type="match status" value="1"/>
</dbReference>
<dbReference type="GO" id="GO:0006313">
    <property type="term" value="P:DNA transposition"/>
    <property type="evidence" value="ECO:0007669"/>
    <property type="project" value="InterPro"/>
</dbReference>
<dbReference type="Pfam" id="PF00872">
    <property type="entry name" value="Transposase_mut"/>
    <property type="match status" value="1"/>
</dbReference>
<organism evidence="9 10">
    <name type="scientific">Dipteronia dyeriana</name>
    <dbReference type="NCBI Taxonomy" id="168575"/>
    <lineage>
        <taxon>Eukaryota</taxon>
        <taxon>Viridiplantae</taxon>
        <taxon>Streptophyta</taxon>
        <taxon>Embryophyta</taxon>
        <taxon>Tracheophyta</taxon>
        <taxon>Spermatophyta</taxon>
        <taxon>Magnoliopsida</taxon>
        <taxon>eudicotyledons</taxon>
        <taxon>Gunneridae</taxon>
        <taxon>Pentapetalae</taxon>
        <taxon>rosids</taxon>
        <taxon>malvids</taxon>
        <taxon>Sapindales</taxon>
        <taxon>Sapindaceae</taxon>
        <taxon>Hippocastanoideae</taxon>
        <taxon>Acereae</taxon>
        <taxon>Dipteronia</taxon>
    </lineage>
</organism>
<keyword evidence="3 7" id="KW-0863">Zinc-finger</keyword>
<dbReference type="GO" id="GO:0004803">
    <property type="term" value="F:transposase activity"/>
    <property type="evidence" value="ECO:0007669"/>
    <property type="project" value="InterPro"/>
</dbReference>
<comment type="caution">
    <text evidence="9">The sequence shown here is derived from an EMBL/GenBank/DDBJ whole genome shotgun (WGS) entry which is preliminary data.</text>
</comment>
<dbReference type="InterPro" id="IPR001207">
    <property type="entry name" value="Transposase_mutator"/>
</dbReference>
<dbReference type="EMBL" id="JANJYI010000008">
    <property type="protein sequence ID" value="KAK2638590.1"/>
    <property type="molecule type" value="Genomic_DNA"/>
</dbReference>
<dbReference type="GO" id="GO:0003677">
    <property type="term" value="F:DNA binding"/>
    <property type="evidence" value="ECO:0007669"/>
    <property type="project" value="UniProtKB-KW"/>
</dbReference>
<keyword evidence="4" id="KW-0862">Zinc</keyword>
<dbReference type="Pfam" id="PF04434">
    <property type="entry name" value="SWIM"/>
    <property type="match status" value="1"/>
</dbReference>
<keyword evidence="5" id="KW-0238">DNA-binding</keyword>
<evidence type="ECO:0000256" key="5">
    <source>
        <dbReference type="ARBA" id="ARBA00023125"/>
    </source>
</evidence>
<reference evidence="9" key="1">
    <citation type="journal article" date="2023" name="Plant J.">
        <title>Genome sequences and population genomics provide insights into the demographic history, inbreeding, and mutation load of two 'living fossil' tree species of Dipteronia.</title>
        <authorList>
            <person name="Feng Y."/>
            <person name="Comes H.P."/>
            <person name="Chen J."/>
            <person name="Zhu S."/>
            <person name="Lu R."/>
            <person name="Zhang X."/>
            <person name="Li P."/>
            <person name="Qiu J."/>
            <person name="Olsen K.M."/>
            <person name="Qiu Y."/>
        </authorList>
    </citation>
    <scope>NUCLEOTIDE SEQUENCE</scope>
    <source>
        <strain evidence="9">KIB01</strain>
    </source>
</reference>
<evidence type="ECO:0000256" key="6">
    <source>
        <dbReference type="ARBA" id="ARBA00023172"/>
    </source>
</evidence>
<keyword evidence="6" id="KW-0233">DNA recombination</keyword>
<proteinExistence type="predicted"/>
<dbReference type="Proteomes" id="UP001280121">
    <property type="component" value="Unassembled WGS sequence"/>
</dbReference>
<evidence type="ECO:0000259" key="8">
    <source>
        <dbReference type="PROSITE" id="PS50966"/>
    </source>
</evidence>
<keyword evidence="10" id="KW-1185">Reference proteome</keyword>
<dbReference type="InterPro" id="IPR007527">
    <property type="entry name" value="Znf_SWIM"/>
</dbReference>
<keyword evidence="1" id="KW-0815">Transposition</keyword>
<accession>A0AAD9TN66</accession>
<feature type="domain" description="SWIM-type" evidence="8">
    <location>
        <begin position="227"/>
        <end position="259"/>
    </location>
</feature>